<keyword evidence="4" id="KW-0804">Transcription</keyword>
<evidence type="ECO:0000256" key="2">
    <source>
        <dbReference type="ARBA" id="ARBA00023015"/>
    </source>
</evidence>
<dbReference type="Proteomes" id="UP001156666">
    <property type="component" value="Unassembled WGS sequence"/>
</dbReference>
<dbReference type="GO" id="GO:0003677">
    <property type="term" value="F:DNA binding"/>
    <property type="evidence" value="ECO:0007669"/>
    <property type="project" value="UniProtKB-KW"/>
</dbReference>
<dbReference type="AlphaFoldDB" id="A0AA37SQI3"/>
<keyword evidence="6" id="KW-1185">Reference proteome</keyword>
<gene>
    <name evidence="5" type="ORF">GCM10007940_04000</name>
</gene>
<evidence type="ECO:0000256" key="4">
    <source>
        <dbReference type="ARBA" id="ARBA00023163"/>
    </source>
</evidence>
<dbReference type="InterPro" id="IPR036390">
    <property type="entry name" value="WH_DNA-bd_sf"/>
</dbReference>
<evidence type="ECO:0000256" key="3">
    <source>
        <dbReference type="ARBA" id="ARBA00023125"/>
    </source>
</evidence>
<dbReference type="InterPro" id="IPR005650">
    <property type="entry name" value="BlaI_family"/>
</dbReference>
<dbReference type="GO" id="GO:0045892">
    <property type="term" value="P:negative regulation of DNA-templated transcription"/>
    <property type="evidence" value="ECO:0007669"/>
    <property type="project" value="InterPro"/>
</dbReference>
<proteinExistence type="inferred from homology"/>
<accession>A0AA37SQI3</accession>
<dbReference type="EMBL" id="BSOH01000001">
    <property type="protein sequence ID" value="GLR15785.1"/>
    <property type="molecule type" value="Genomic_DNA"/>
</dbReference>
<reference evidence="5" key="2">
    <citation type="submission" date="2023-01" db="EMBL/GenBank/DDBJ databases">
        <title>Draft genome sequence of Portibacter lacus strain NBRC 108769.</title>
        <authorList>
            <person name="Sun Q."/>
            <person name="Mori K."/>
        </authorList>
    </citation>
    <scope>NUCLEOTIDE SEQUENCE</scope>
    <source>
        <strain evidence="5">NBRC 108769</strain>
    </source>
</reference>
<name>A0AA37SQI3_9BACT</name>
<dbReference type="SUPFAM" id="SSF46785">
    <property type="entry name" value="Winged helix' DNA-binding domain"/>
    <property type="match status" value="1"/>
</dbReference>
<dbReference type="InterPro" id="IPR036388">
    <property type="entry name" value="WH-like_DNA-bd_sf"/>
</dbReference>
<keyword evidence="2" id="KW-0805">Transcription regulation</keyword>
<organism evidence="5 6">
    <name type="scientific">Portibacter lacus</name>
    <dbReference type="NCBI Taxonomy" id="1099794"/>
    <lineage>
        <taxon>Bacteria</taxon>
        <taxon>Pseudomonadati</taxon>
        <taxon>Bacteroidota</taxon>
        <taxon>Saprospiria</taxon>
        <taxon>Saprospirales</taxon>
        <taxon>Haliscomenobacteraceae</taxon>
        <taxon>Portibacter</taxon>
    </lineage>
</organism>
<comment type="similarity">
    <text evidence="1">Belongs to the BlaI transcriptional regulatory family.</text>
</comment>
<evidence type="ECO:0000313" key="5">
    <source>
        <dbReference type="EMBL" id="GLR15785.1"/>
    </source>
</evidence>
<dbReference type="Gene3D" id="1.10.4040.10">
    <property type="entry name" value="Penicillinase repressor domain"/>
    <property type="match status" value="1"/>
</dbReference>
<comment type="caution">
    <text evidence="5">The sequence shown here is derived from an EMBL/GenBank/DDBJ whole genome shotgun (WGS) entry which is preliminary data.</text>
</comment>
<dbReference type="RefSeq" id="WP_235294637.1">
    <property type="nucleotide sequence ID" value="NZ_BSOH01000001.1"/>
</dbReference>
<protein>
    <submittedName>
        <fullName evidence="5">Transcriptional regulator</fullName>
    </submittedName>
</protein>
<sequence>MDKLTKAEEEVMQLFWEHGPSTVSQLIEQMPDPKPPHSTVSTFVRILEKKKFLDHKAYGRTYEYFPLIAKSDYSKFSLKKLVGNYFDGSMNSLVSFLVKEENLSLKDLSNIINDLKDEEQ</sequence>
<dbReference type="Pfam" id="PF03965">
    <property type="entry name" value="Penicillinase_R"/>
    <property type="match status" value="1"/>
</dbReference>
<reference evidence="5" key="1">
    <citation type="journal article" date="2014" name="Int. J. Syst. Evol. Microbiol.">
        <title>Complete genome sequence of Corynebacterium casei LMG S-19264T (=DSM 44701T), isolated from a smear-ripened cheese.</title>
        <authorList>
            <consortium name="US DOE Joint Genome Institute (JGI-PGF)"/>
            <person name="Walter F."/>
            <person name="Albersmeier A."/>
            <person name="Kalinowski J."/>
            <person name="Ruckert C."/>
        </authorList>
    </citation>
    <scope>NUCLEOTIDE SEQUENCE</scope>
    <source>
        <strain evidence="5">NBRC 108769</strain>
    </source>
</reference>
<evidence type="ECO:0000313" key="6">
    <source>
        <dbReference type="Proteomes" id="UP001156666"/>
    </source>
</evidence>
<evidence type="ECO:0000256" key="1">
    <source>
        <dbReference type="ARBA" id="ARBA00011046"/>
    </source>
</evidence>
<dbReference type="Gene3D" id="1.10.10.10">
    <property type="entry name" value="Winged helix-like DNA-binding domain superfamily/Winged helix DNA-binding domain"/>
    <property type="match status" value="1"/>
</dbReference>
<keyword evidence="3" id="KW-0238">DNA-binding</keyword>
<dbReference type="PIRSF" id="PIRSF019455">
    <property type="entry name" value="CopR_AtkY"/>
    <property type="match status" value="1"/>
</dbReference>